<keyword evidence="8" id="KW-0509">mRNA transport</keyword>
<dbReference type="GO" id="GO:0006606">
    <property type="term" value="P:protein import into nucleus"/>
    <property type="evidence" value="ECO:0007669"/>
    <property type="project" value="TreeGrafter"/>
</dbReference>
<evidence type="ECO:0000256" key="14">
    <source>
        <dbReference type="ARBA" id="ARBA00023136"/>
    </source>
</evidence>
<feature type="region of interest" description="Disordered" evidence="21">
    <location>
        <begin position="331"/>
        <end position="361"/>
    </location>
</feature>
<accession>A0A0C9RDC4</accession>
<feature type="compositionally biased region" description="Low complexity" evidence="21">
    <location>
        <begin position="1409"/>
        <end position="1425"/>
    </location>
</feature>
<evidence type="ECO:0000256" key="7">
    <source>
        <dbReference type="ARBA" id="ARBA00022771"/>
    </source>
</evidence>
<feature type="compositionally biased region" description="Basic and acidic residues" evidence="21">
    <location>
        <begin position="578"/>
        <end position="594"/>
    </location>
</feature>
<comment type="cofactor">
    <cofactor evidence="1">
        <name>Zn(2+)</name>
        <dbReference type="ChEBI" id="CHEBI:29105"/>
    </cofactor>
</comment>
<evidence type="ECO:0000256" key="21">
    <source>
        <dbReference type="SAM" id="MobiDB-lite"/>
    </source>
</evidence>
<dbReference type="InterPro" id="IPR013913">
    <property type="entry name" value="Nup153_N"/>
</dbReference>
<dbReference type="GO" id="GO:0008139">
    <property type="term" value="F:nuclear localization sequence binding"/>
    <property type="evidence" value="ECO:0007669"/>
    <property type="project" value="TreeGrafter"/>
</dbReference>
<evidence type="ECO:0000256" key="19">
    <source>
        <dbReference type="ARBA" id="ARBA00079437"/>
    </source>
</evidence>
<dbReference type="Pfam" id="PF08604">
    <property type="entry name" value="Nup153"/>
    <property type="match status" value="1"/>
</dbReference>
<evidence type="ECO:0000256" key="11">
    <source>
        <dbReference type="ARBA" id="ARBA00023010"/>
    </source>
</evidence>
<dbReference type="Proteomes" id="UP000694866">
    <property type="component" value="Unplaced"/>
</dbReference>
<keyword evidence="15" id="KW-0539">Nucleus</keyword>
<feature type="region of interest" description="Disordered" evidence="21">
    <location>
        <begin position="405"/>
        <end position="427"/>
    </location>
</feature>
<dbReference type="CTD" id="9972"/>
<keyword evidence="24" id="KW-1185">Reference proteome</keyword>
<dbReference type="PANTHER" id="PTHR23193">
    <property type="entry name" value="NUCLEAR PORE COMPLEX PROTEIN NUP"/>
    <property type="match status" value="1"/>
</dbReference>
<feature type="domain" description="RanBP2-type" evidence="22">
    <location>
        <begin position="724"/>
        <end position="753"/>
    </location>
</feature>
<evidence type="ECO:0000256" key="20">
    <source>
        <dbReference type="PROSITE-ProRule" id="PRU00322"/>
    </source>
</evidence>
<evidence type="ECO:0000313" key="24">
    <source>
        <dbReference type="Proteomes" id="UP000694866"/>
    </source>
</evidence>
<feature type="compositionally biased region" description="Polar residues" evidence="21">
    <location>
        <begin position="1"/>
        <end position="10"/>
    </location>
</feature>
<dbReference type="GO" id="GO:0005643">
    <property type="term" value="C:nuclear pore"/>
    <property type="evidence" value="ECO:0007669"/>
    <property type="project" value="UniProtKB-SubCell"/>
</dbReference>
<feature type="region of interest" description="Disordered" evidence="21">
    <location>
        <begin position="543"/>
        <end position="594"/>
    </location>
</feature>
<dbReference type="KEGG" id="fas:105273263"/>
<keyword evidence="10" id="KW-0653">Protein transport</keyword>
<evidence type="ECO:0000256" key="2">
    <source>
        <dbReference type="ARBA" id="ARBA00004126"/>
    </source>
</evidence>
<dbReference type="GO" id="GO:0006405">
    <property type="term" value="P:RNA export from nucleus"/>
    <property type="evidence" value="ECO:0007669"/>
    <property type="project" value="TreeGrafter"/>
</dbReference>
<dbReference type="GO" id="GO:0003677">
    <property type="term" value="F:DNA binding"/>
    <property type="evidence" value="ECO:0007669"/>
    <property type="project" value="UniProtKB-KW"/>
</dbReference>
<protein>
    <recommendedName>
        <fullName evidence="17">Nuclear pore complex protein Nup153</fullName>
    </recommendedName>
    <alternativeName>
        <fullName evidence="19">153 kDa nucleoporin</fullName>
    </alternativeName>
    <alternativeName>
        <fullName evidence="18">Nucleoporin Nup153</fullName>
    </alternativeName>
</protein>
<evidence type="ECO:0000256" key="6">
    <source>
        <dbReference type="ARBA" id="ARBA00022737"/>
    </source>
</evidence>
<dbReference type="GO" id="GO:0008270">
    <property type="term" value="F:zinc ion binding"/>
    <property type="evidence" value="ECO:0007669"/>
    <property type="project" value="UniProtKB-KW"/>
</dbReference>
<evidence type="ECO:0000256" key="1">
    <source>
        <dbReference type="ARBA" id="ARBA00001947"/>
    </source>
</evidence>
<keyword evidence="13" id="KW-0906">Nuclear pore complex</keyword>
<dbReference type="FunFam" id="4.10.1060.10:FF:000001">
    <property type="entry name" value="Nuclear pore complex protein Nup153"/>
    <property type="match status" value="1"/>
</dbReference>
<feature type="compositionally biased region" description="Basic residues" evidence="21">
    <location>
        <begin position="1426"/>
        <end position="1439"/>
    </location>
</feature>
<keyword evidence="14" id="KW-0472">Membrane</keyword>
<keyword evidence="7 20" id="KW-0863">Zinc-finger</keyword>
<proteinExistence type="inferred from homology"/>
<dbReference type="GO" id="GO:0051028">
    <property type="term" value="P:mRNA transport"/>
    <property type="evidence" value="ECO:0007669"/>
    <property type="project" value="UniProtKB-KW"/>
</dbReference>
<feature type="domain" description="RanBP2-type" evidence="22">
    <location>
        <begin position="778"/>
        <end position="807"/>
    </location>
</feature>
<dbReference type="PANTHER" id="PTHR23193:SF23">
    <property type="entry name" value="NUCLEAR PORE COMPLEX PROTEIN NUP153"/>
    <property type="match status" value="1"/>
</dbReference>
<evidence type="ECO:0000256" key="16">
    <source>
        <dbReference type="ARBA" id="ARBA00060842"/>
    </source>
</evidence>
<comment type="subcellular location">
    <subcellularLocation>
        <location evidence="2">Nucleus membrane</location>
    </subcellularLocation>
    <subcellularLocation>
        <location evidence="3">Nucleus</location>
        <location evidence="3">Nuclear pore complex</location>
    </subcellularLocation>
</comment>
<keyword evidence="9" id="KW-0862">Zinc</keyword>
<evidence type="ECO:0000256" key="3">
    <source>
        <dbReference type="ARBA" id="ARBA00004567"/>
    </source>
</evidence>
<dbReference type="Pfam" id="PF00641">
    <property type="entry name" value="Zn_ribbon_RanBP"/>
    <property type="match status" value="3"/>
</dbReference>
<evidence type="ECO:0000256" key="15">
    <source>
        <dbReference type="ARBA" id="ARBA00023242"/>
    </source>
</evidence>
<keyword evidence="5" id="KW-0479">Metal-binding</keyword>
<dbReference type="GO" id="GO:0031965">
    <property type="term" value="C:nuclear membrane"/>
    <property type="evidence" value="ECO:0007669"/>
    <property type="project" value="UniProtKB-SubCell"/>
</dbReference>
<evidence type="ECO:0000256" key="18">
    <source>
        <dbReference type="ARBA" id="ARBA00078197"/>
    </source>
</evidence>
<dbReference type="GeneID" id="105273263"/>
<feature type="region of interest" description="Disordered" evidence="21">
    <location>
        <begin position="1079"/>
        <end position="1122"/>
    </location>
</feature>
<evidence type="ECO:0000256" key="17">
    <source>
        <dbReference type="ARBA" id="ARBA00068609"/>
    </source>
</evidence>
<feature type="compositionally biased region" description="Polar residues" evidence="21">
    <location>
        <begin position="1079"/>
        <end position="1093"/>
    </location>
</feature>
<dbReference type="InterPro" id="IPR001876">
    <property type="entry name" value="Znf_RanBP2"/>
</dbReference>
<evidence type="ECO:0000256" key="4">
    <source>
        <dbReference type="ARBA" id="ARBA00022448"/>
    </source>
</evidence>
<dbReference type="PROSITE" id="PS01358">
    <property type="entry name" value="ZF_RANBP2_1"/>
    <property type="match status" value="4"/>
</dbReference>
<dbReference type="InterPro" id="IPR026054">
    <property type="entry name" value="Nucleoporin"/>
</dbReference>
<dbReference type="SMART" id="SM00547">
    <property type="entry name" value="ZnF_RBZ"/>
    <property type="match status" value="5"/>
</dbReference>
<evidence type="ECO:0000256" key="8">
    <source>
        <dbReference type="ARBA" id="ARBA00022816"/>
    </source>
</evidence>
<feature type="compositionally biased region" description="Low complexity" evidence="21">
    <location>
        <begin position="168"/>
        <end position="177"/>
    </location>
</feature>
<evidence type="ECO:0000313" key="25">
    <source>
        <dbReference type="RefSeq" id="XP_011313895.1"/>
    </source>
</evidence>
<dbReference type="SUPFAM" id="SSF90209">
    <property type="entry name" value="Ran binding protein zinc finger-like"/>
    <property type="match status" value="3"/>
</dbReference>
<evidence type="ECO:0000313" key="23">
    <source>
        <dbReference type="EMBL" id="JAG80899.1"/>
    </source>
</evidence>
<feature type="domain" description="RanBP2-type" evidence="22">
    <location>
        <begin position="671"/>
        <end position="700"/>
    </location>
</feature>
<keyword evidence="6" id="KW-0677">Repeat</keyword>
<evidence type="ECO:0000256" key="5">
    <source>
        <dbReference type="ARBA" id="ARBA00022723"/>
    </source>
</evidence>
<accession>A0A9R1TQR9</accession>
<dbReference type="Gene3D" id="4.10.1060.10">
    <property type="entry name" value="Zinc finger, RanBP2-type"/>
    <property type="match status" value="3"/>
</dbReference>
<feature type="domain" description="RanBP2-type" evidence="22">
    <location>
        <begin position="612"/>
        <end position="641"/>
    </location>
</feature>
<gene>
    <name evidence="23 25" type="primary">Nup153</name>
    <name evidence="23" type="ORF">g.30221</name>
</gene>
<dbReference type="InterPro" id="IPR036443">
    <property type="entry name" value="Znf_RanBP2_sf"/>
</dbReference>
<reference evidence="23" key="1">
    <citation type="submission" date="2015-01" db="EMBL/GenBank/DDBJ databases">
        <title>Transcriptome Assembly of Fopius arisanus.</title>
        <authorList>
            <person name="Geib S."/>
        </authorList>
    </citation>
    <scope>NUCLEOTIDE SEQUENCE</scope>
</reference>
<keyword evidence="4" id="KW-0813">Transport</keyword>
<feature type="region of interest" description="Disordered" evidence="21">
    <location>
        <begin position="156"/>
        <end position="177"/>
    </location>
</feature>
<evidence type="ECO:0000256" key="9">
    <source>
        <dbReference type="ARBA" id="ARBA00022833"/>
    </source>
</evidence>
<feature type="domain" description="RanBP2-type" evidence="22">
    <location>
        <begin position="838"/>
        <end position="867"/>
    </location>
</feature>
<feature type="region of interest" description="Disordered" evidence="21">
    <location>
        <begin position="1"/>
        <end position="24"/>
    </location>
</feature>
<feature type="compositionally biased region" description="Polar residues" evidence="21">
    <location>
        <begin position="543"/>
        <end position="576"/>
    </location>
</feature>
<dbReference type="RefSeq" id="XP_011313895.1">
    <property type="nucleotide sequence ID" value="XM_011315593.1"/>
</dbReference>
<evidence type="ECO:0000256" key="10">
    <source>
        <dbReference type="ARBA" id="ARBA00022927"/>
    </source>
</evidence>
<evidence type="ECO:0000256" key="13">
    <source>
        <dbReference type="ARBA" id="ARBA00023132"/>
    </source>
</evidence>
<sequence length="1439" mass="153420">MAKRSYNNSAGRRAHGEKPYDPNNSFVKKMATKMTDFIPQRLWISKWFNSPTSNGDFSNEDTEGLDDVGESMIQPPAKRPRIRMDVTHPPGTFTIQPRTRSLKDQYPRDETVDFLDSETAGPSGTRSFVASTPAFSKTMMNSNLLQSDLVRQQQNNGTANGIDENSESGESTSGCSSLIPQASRQEVLSQFHRKGLVEDKLSYTNHLQSPRSLFIDSISAQRESLSSRRPSFNVSMVNNEGHPLERAGNVLLSPFYSGNITFGGANAAGTSAIRQNRRNLAGTSEFQLRVPRRSSVQVKPSNAPSVDSSGMSQTAKRILEALEHFSSPISDAKKIPMKTPGLNSSLAKKRGRDEAFDQPPTSRVGLRHLTRELAVPTVPDMLKLKRRQRLQDTTLAARRIITAHSGPPLQTPASTNQETSEYHLRSESDSQKFFGKLRTKGKKKPDFEEAPEVVNLPSISLPITSLPTFDIPLPKPNYSTTNMTAAVEFESSSSPSKTFKFSSPIKLQNDNTSPVTSINRFTFSKPLSPDSSDRSVNQAWQTLSTPSTASNSVSLSFGSNQTTPATNFMWSGSSTAPRRKDAKQAEKKQKKDEVELKTGSVLDVLSTFTKSSSDIWECSECFIKNNQSEDHCAACKNPRKKETFNNTSSLSTNILPSGSTDTPFGAQLKISSDKWECQGCLVRYPTTETNCMSCMTPQAETPALPTATPIQSVKSDLMEKFKPAKDSWECPGCMLRNRSEEISCPCCHASKPGLLKAPVPEKIEEKPALSSSLIRTSTSKTWECPSCMVRNELNAATCVCCTTPNPQAARKPSVSSIPTTIPTIPTPVSGFGDKFKVPTGSWSCDTCMIQNKSEVIECIACGALKPGATTSKSKTTGNSLKNDSAPKFTFGIPSSTASTFQFGIPTTSKPEEKPKTEASTNGFVFALPTSQPSQPMFGIPATTQESTKTASFTFAAPKPVEPFKSEDKKPEIQTLFSNVSDTKVGFSFSKPAETKGETPKEQTPTPVVELEKPEPVKSISFGAPLATLTSESLQSTSATTVPVSNTSLFTFSTQPVSTTQSAPVLTFGQTSVPMAQTITPSASQEAPKTSETSEASRKPVMTFGESESAPVLSPRFGDTTAQNKPVMTFGTVINNSEKSAFPGENKLPSFGTIEQKTSVFGNGGEKTIFNAPGAGFGVPPVANTASSVIATPTTPAPLFASSSGAGSIFGNTAPNFGTPSSAGAPMFASPKPAEPAPPATPGLFTFGATSGAQTTPQASGGFNFSGNSGAKPAFGFSETQSTPQPVAHSFGGFVSIPPTVNAVQAPAFGFNQPKNEAPLSFGQTPNTGSNIFNSQPSPASSFGTLNSDTMSSGSNTGFNFGTPAAPPSATPSIPSSASSCGGLNFVAAASGFSFNAPSQPSFNFTGGNAPPTFNATPQAATTPTTRKIKKAVRRMPPRA</sequence>
<name>A0A0C9RDC4_9HYME</name>
<dbReference type="PROSITE" id="PS50199">
    <property type="entry name" value="ZF_RANBP2_2"/>
    <property type="match status" value="5"/>
</dbReference>
<dbReference type="GO" id="GO:0017056">
    <property type="term" value="F:structural constituent of nuclear pore"/>
    <property type="evidence" value="ECO:0007669"/>
    <property type="project" value="TreeGrafter"/>
</dbReference>
<feature type="region of interest" description="Disordered" evidence="21">
    <location>
        <begin position="1403"/>
        <end position="1439"/>
    </location>
</feature>
<keyword evidence="12" id="KW-0238">DNA-binding</keyword>
<evidence type="ECO:0000259" key="22">
    <source>
        <dbReference type="PROSITE" id="PS50199"/>
    </source>
</evidence>
<reference evidence="25" key="2">
    <citation type="submission" date="2025-04" db="UniProtKB">
        <authorList>
            <consortium name="RefSeq"/>
        </authorList>
    </citation>
    <scope>IDENTIFICATION</scope>
    <source>
        <strain evidence="25">USDA-PBARC FA_bdor</strain>
        <tissue evidence="25">Whole organism</tissue>
    </source>
</reference>
<keyword evidence="11" id="KW-0811">Translocation</keyword>
<comment type="similarity">
    <text evidence="16">Belongs to the NUP153 family.</text>
</comment>
<feature type="compositionally biased region" description="Polar residues" evidence="21">
    <location>
        <begin position="1321"/>
        <end position="1359"/>
    </location>
</feature>
<dbReference type="EMBL" id="GBYB01011132">
    <property type="protein sequence ID" value="JAG80899.1"/>
    <property type="molecule type" value="Transcribed_RNA"/>
</dbReference>
<evidence type="ECO:0000256" key="12">
    <source>
        <dbReference type="ARBA" id="ARBA00023125"/>
    </source>
</evidence>
<dbReference type="OrthoDB" id="79830at2759"/>
<organism evidence="23">
    <name type="scientific">Fopius arisanus</name>
    <dbReference type="NCBI Taxonomy" id="64838"/>
    <lineage>
        <taxon>Eukaryota</taxon>
        <taxon>Metazoa</taxon>
        <taxon>Ecdysozoa</taxon>
        <taxon>Arthropoda</taxon>
        <taxon>Hexapoda</taxon>
        <taxon>Insecta</taxon>
        <taxon>Pterygota</taxon>
        <taxon>Neoptera</taxon>
        <taxon>Endopterygota</taxon>
        <taxon>Hymenoptera</taxon>
        <taxon>Apocrita</taxon>
        <taxon>Ichneumonoidea</taxon>
        <taxon>Braconidae</taxon>
        <taxon>Opiinae</taxon>
        <taxon>Fopius</taxon>
    </lineage>
</organism>
<feature type="region of interest" description="Disordered" evidence="21">
    <location>
        <begin position="1314"/>
        <end position="1376"/>
    </location>
</feature>